<feature type="domain" description="GST N-terminal" evidence="1">
    <location>
        <begin position="1"/>
        <end position="80"/>
    </location>
</feature>
<dbReference type="PANTHER" id="PTHR44051">
    <property type="entry name" value="GLUTATHIONE S-TRANSFERASE-RELATED"/>
    <property type="match status" value="1"/>
</dbReference>
<keyword evidence="3" id="KW-0808">Transferase</keyword>
<dbReference type="RefSeq" id="WP_044246148.1">
    <property type="nucleotide sequence ID" value="NZ_ASRX01000047.1"/>
</dbReference>
<evidence type="ECO:0000313" key="3">
    <source>
        <dbReference type="EMBL" id="EYF03425.1"/>
    </source>
</evidence>
<dbReference type="PROSITE" id="PS50404">
    <property type="entry name" value="GST_NTER"/>
    <property type="match status" value="1"/>
</dbReference>
<proteinExistence type="predicted"/>
<dbReference type="InterPro" id="IPR036282">
    <property type="entry name" value="Glutathione-S-Trfase_C_sf"/>
</dbReference>
<dbReference type="GO" id="GO:0016740">
    <property type="term" value="F:transferase activity"/>
    <property type="evidence" value="ECO:0007669"/>
    <property type="project" value="UniProtKB-KW"/>
</dbReference>
<accession>A0A017T3K6</accession>
<dbReference type="SFLD" id="SFLDG00358">
    <property type="entry name" value="Main_(cytGST)"/>
    <property type="match status" value="1"/>
</dbReference>
<feature type="domain" description="GST C-terminal" evidence="2">
    <location>
        <begin position="84"/>
        <end position="213"/>
    </location>
</feature>
<dbReference type="SUPFAM" id="SSF47616">
    <property type="entry name" value="GST C-terminal domain-like"/>
    <property type="match status" value="1"/>
</dbReference>
<organism evidence="3 4">
    <name type="scientific">Chondromyces apiculatus DSM 436</name>
    <dbReference type="NCBI Taxonomy" id="1192034"/>
    <lineage>
        <taxon>Bacteria</taxon>
        <taxon>Pseudomonadati</taxon>
        <taxon>Myxococcota</taxon>
        <taxon>Polyangia</taxon>
        <taxon>Polyangiales</taxon>
        <taxon>Polyangiaceae</taxon>
        <taxon>Chondromyces</taxon>
    </lineage>
</organism>
<reference evidence="3 4" key="1">
    <citation type="submission" date="2013-05" db="EMBL/GenBank/DDBJ databases">
        <title>Genome assembly of Chondromyces apiculatus DSM 436.</title>
        <authorList>
            <person name="Sharma G."/>
            <person name="Khatri I."/>
            <person name="Kaur C."/>
            <person name="Mayilraj S."/>
            <person name="Subramanian S."/>
        </authorList>
    </citation>
    <scope>NUCLEOTIDE SEQUENCE [LARGE SCALE GENOMIC DNA]</scope>
    <source>
        <strain evidence="3 4">DSM 436</strain>
    </source>
</reference>
<dbReference type="STRING" id="1192034.CAP_5618"/>
<evidence type="ECO:0000259" key="2">
    <source>
        <dbReference type="PROSITE" id="PS50405"/>
    </source>
</evidence>
<dbReference type="InterPro" id="IPR036249">
    <property type="entry name" value="Thioredoxin-like_sf"/>
</dbReference>
<dbReference type="PANTHER" id="PTHR44051:SF8">
    <property type="entry name" value="GLUTATHIONE S-TRANSFERASE GSTA"/>
    <property type="match status" value="1"/>
</dbReference>
<comment type="caution">
    <text evidence="3">The sequence shown here is derived from an EMBL/GenBank/DDBJ whole genome shotgun (WGS) entry which is preliminary data.</text>
</comment>
<protein>
    <submittedName>
        <fullName evidence="3">Glutathione S-transferase</fullName>
    </submittedName>
</protein>
<sequence length="213" mass="23911">MRLYTFVHSPNPLKVRLAMAEMQMEYEAVEVNVFRGEHQTEAFARVNPQRKVPVLQDGALTLRESNAILVYLGRTRDTPRWPNVATSEALAMQWLFFESGSMSSWCSTLWWNDVVAPRLGRPGMGEGVAEQAAREISRSLDLLDGHLADRQFLLGDALSLADCSVGVAAMMLRGTRVDEPGRWPHVSAYRDAIRRRASWDEAQGEGIIDLRAP</sequence>
<dbReference type="AlphaFoldDB" id="A0A017T3K6"/>
<evidence type="ECO:0000313" key="4">
    <source>
        <dbReference type="Proteomes" id="UP000019678"/>
    </source>
</evidence>
<dbReference type="Gene3D" id="1.20.1050.130">
    <property type="match status" value="1"/>
</dbReference>
<dbReference type="InterPro" id="IPR004045">
    <property type="entry name" value="Glutathione_S-Trfase_N"/>
</dbReference>
<name>A0A017T3K6_9BACT</name>
<dbReference type="InterPro" id="IPR010987">
    <property type="entry name" value="Glutathione-S-Trfase_C-like"/>
</dbReference>
<dbReference type="EMBL" id="ASRX01000047">
    <property type="protein sequence ID" value="EYF03425.1"/>
    <property type="molecule type" value="Genomic_DNA"/>
</dbReference>
<dbReference type="eggNOG" id="COG0625">
    <property type="taxonomic scope" value="Bacteria"/>
</dbReference>
<dbReference type="Pfam" id="PF02798">
    <property type="entry name" value="GST_N"/>
    <property type="match status" value="1"/>
</dbReference>
<dbReference type="Pfam" id="PF13410">
    <property type="entry name" value="GST_C_2"/>
    <property type="match status" value="1"/>
</dbReference>
<dbReference type="OrthoDB" id="9797500at2"/>
<dbReference type="InterPro" id="IPR040079">
    <property type="entry name" value="Glutathione_S-Trfase"/>
</dbReference>
<keyword evidence="4" id="KW-1185">Reference proteome</keyword>
<evidence type="ECO:0000259" key="1">
    <source>
        <dbReference type="PROSITE" id="PS50404"/>
    </source>
</evidence>
<gene>
    <name evidence="3" type="ORF">CAP_5618</name>
</gene>
<dbReference type="SFLD" id="SFLDS00019">
    <property type="entry name" value="Glutathione_Transferase_(cytos"/>
    <property type="match status" value="1"/>
</dbReference>
<dbReference type="PROSITE" id="PS50405">
    <property type="entry name" value="GST_CTER"/>
    <property type="match status" value="1"/>
</dbReference>
<dbReference type="Proteomes" id="UP000019678">
    <property type="component" value="Unassembled WGS sequence"/>
</dbReference>
<dbReference type="SUPFAM" id="SSF52833">
    <property type="entry name" value="Thioredoxin-like"/>
    <property type="match status" value="1"/>
</dbReference>